<keyword evidence="2" id="KW-0472">Membrane</keyword>
<protein>
    <submittedName>
        <fullName evidence="3">Uncharacterized protein</fullName>
    </submittedName>
</protein>
<feature type="compositionally biased region" description="Low complexity" evidence="1">
    <location>
        <begin position="60"/>
        <end position="84"/>
    </location>
</feature>
<dbReference type="Proteomes" id="UP001497453">
    <property type="component" value="Chromosome 8"/>
</dbReference>
<keyword evidence="2" id="KW-0812">Transmembrane</keyword>
<feature type="compositionally biased region" description="Polar residues" evidence="1">
    <location>
        <begin position="30"/>
        <end position="45"/>
    </location>
</feature>
<evidence type="ECO:0000256" key="2">
    <source>
        <dbReference type="SAM" id="Phobius"/>
    </source>
</evidence>
<feature type="compositionally biased region" description="Low complexity" evidence="1">
    <location>
        <begin position="110"/>
        <end position="157"/>
    </location>
</feature>
<feature type="transmembrane region" description="Helical" evidence="2">
    <location>
        <begin position="184"/>
        <end position="207"/>
    </location>
</feature>
<feature type="compositionally biased region" description="Polar residues" evidence="1">
    <location>
        <begin position="86"/>
        <end position="108"/>
    </location>
</feature>
<feature type="compositionally biased region" description="Basic residues" evidence="1">
    <location>
        <begin position="9"/>
        <end position="18"/>
    </location>
</feature>
<evidence type="ECO:0000313" key="3">
    <source>
        <dbReference type="EMBL" id="CAL1714020.1"/>
    </source>
</evidence>
<organism evidence="3 4">
    <name type="scientific">Somion occarium</name>
    <dbReference type="NCBI Taxonomy" id="3059160"/>
    <lineage>
        <taxon>Eukaryota</taxon>
        <taxon>Fungi</taxon>
        <taxon>Dikarya</taxon>
        <taxon>Basidiomycota</taxon>
        <taxon>Agaricomycotina</taxon>
        <taxon>Agaricomycetes</taxon>
        <taxon>Polyporales</taxon>
        <taxon>Cerrenaceae</taxon>
        <taxon>Somion</taxon>
    </lineage>
</organism>
<reference evidence="4" key="1">
    <citation type="submission" date="2024-04" db="EMBL/GenBank/DDBJ databases">
        <authorList>
            <person name="Shaw F."/>
            <person name="Minotto A."/>
        </authorList>
    </citation>
    <scope>NUCLEOTIDE SEQUENCE [LARGE SCALE GENOMIC DNA]</scope>
</reference>
<dbReference type="EMBL" id="OZ037951">
    <property type="protein sequence ID" value="CAL1714020.1"/>
    <property type="molecule type" value="Genomic_DNA"/>
</dbReference>
<keyword evidence="2" id="KW-1133">Transmembrane helix</keyword>
<gene>
    <name evidence="3" type="ORF">GFSPODELE1_LOCUS9590</name>
</gene>
<dbReference type="CDD" id="cd12087">
    <property type="entry name" value="TM_EGFR-like"/>
    <property type="match status" value="1"/>
</dbReference>
<sequence>MRDELPNRRQLHRRKVPGLKRLQARFSPTAIWTTLLPTETAEQPQPTVPAATPSPPAAAPPVTSSPAAATPPASVPAATPSPATRVTDTPSLRSSALPVTTPLTSPAVATSISNSSNSPTTPVNTPTVVKSTPAATPISSPTSSRPSSAKSTVSRTVSNVNGAASASVSATSEPETASSGNTGAVVGGVIAGLVALALIVFTVTYFVRRARRKGEEDAATFNADTFRRQSAVLPDGNLPARSMTMNRGYNNDIPPPSMFEQRPDYAPASYPASPISAQTYNGETYGYQQPSFNPGQFVNMAQSPHTPLSVTTPPAHPFFSPIGQSPMNSPTVAPYDSAYNAQGEIVRQNSVGASAYLTRQSTMGQNNGELYPHEAHYVDLNRSSVTPFQAQQYEEISRRLNTTPPMPVVTPVVASAVGNEYAEGGGNTAPQPNTRPLDLGQNITTDSPHLAVYHENAIPESPFADPHVQQKSPEPAFPAPVYTHGDDDVRAIRESFPVPPSPAFSSKSRIPSTPPILPEIQLQQRSFSPISHEFPMALSSGRPSPSPLAPSFNMPIPPVEAHFPSGSTAVEPTKANVEISKEAAVVPQARPAKEDLSKRPDTVYTLYDDDDAYAGI</sequence>
<evidence type="ECO:0000256" key="1">
    <source>
        <dbReference type="SAM" id="MobiDB-lite"/>
    </source>
</evidence>
<evidence type="ECO:0000313" key="4">
    <source>
        <dbReference type="Proteomes" id="UP001497453"/>
    </source>
</evidence>
<keyword evidence="4" id="KW-1185">Reference proteome</keyword>
<accession>A0ABP1E1S4</accession>
<proteinExistence type="predicted"/>
<feature type="region of interest" description="Disordered" evidence="1">
    <location>
        <begin position="1"/>
        <end position="157"/>
    </location>
</feature>
<name>A0ABP1E1S4_9APHY</name>